<name>A0A8H3WJ58_9PEZI</name>
<accession>A0A8H3WJ58</accession>
<comment type="caution">
    <text evidence="1">The sequence shown here is derived from an EMBL/GenBank/DDBJ whole genome shotgun (WGS) entry which is preliminary data.</text>
</comment>
<proteinExistence type="predicted"/>
<gene>
    <name evidence="1" type="ORF">GQ607_003691</name>
</gene>
<dbReference type="AlphaFoldDB" id="A0A8H3WJ58"/>
<keyword evidence="2" id="KW-1185">Reference proteome</keyword>
<sequence>MTCLGGGWLLCLRTGRVHGCKIRRRPSGSMLGARATARLVARTSPEAE</sequence>
<evidence type="ECO:0000313" key="1">
    <source>
        <dbReference type="EMBL" id="KAF0329023.1"/>
    </source>
</evidence>
<protein>
    <submittedName>
        <fullName evidence="1">Uncharacterized protein</fullName>
    </submittedName>
</protein>
<evidence type="ECO:0000313" key="2">
    <source>
        <dbReference type="Proteomes" id="UP000434172"/>
    </source>
</evidence>
<reference evidence="1 2" key="1">
    <citation type="submission" date="2019-12" db="EMBL/GenBank/DDBJ databases">
        <title>A genome sequence resource for the geographically widespread anthracnose pathogen Colletotrichum asianum.</title>
        <authorList>
            <person name="Meng Y."/>
        </authorList>
    </citation>
    <scope>NUCLEOTIDE SEQUENCE [LARGE SCALE GENOMIC DNA]</scope>
    <source>
        <strain evidence="1 2">ICMP 18580</strain>
    </source>
</reference>
<dbReference type="Proteomes" id="UP000434172">
    <property type="component" value="Unassembled WGS sequence"/>
</dbReference>
<dbReference type="EMBL" id="WOWK01000014">
    <property type="protein sequence ID" value="KAF0329023.1"/>
    <property type="molecule type" value="Genomic_DNA"/>
</dbReference>
<organism evidence="1 2">
    <name type="scientific">Colletotrichum asianum</name>
    <dbReference type="NCBI Taxonomy" id="702518"/>
    <lineage>
        <taxon>Eukaryota</taxon>
        <taxon>Fungi</taxon>
        <taxon>Dikarya</taxon>
        <taxon>Ascomycota</taxon>
        <taxon>Pezizomycotina</taxon>
        <taxon>Sordariomycetes</taxon>
        <taxon>Hypocreomycetidae</taxon>
        <taxon>Glomerellales</taxon>
        <taxon>Glomerellaceae</taxon>
        <taxon>Colletotrichum</taxon>
        <taxon>Colletotrichum gloeosporioides species complex</taxon>
    </lineage>
</organism>